<gene>
    <name evidence="1" type="primary">phnH</name>
    <name evidence="1" type="ORF">DRW48_06995</name>
</gene>
<evidence type="ECO:0000313" key="1">
    <source>
        <dbReference type="EMBL" id="AXC49465.1"/>
    </source>
</evidence>
<dbReference type="GO" id="GO:0019634">
    <property type="term" value="P:organic phosphonate metabolic process"/>
    <property type="evidence" value="ECO:0007669"/>
    <property type="project" value="InterPro"/>
</dbReference>
<accession>A0A344PJB0</accession>
<dbReference type="OrthoDB" id="7947094at2"/>
<dbReference type="SUPFAM" id="SSF159709">
    <property type="entry name" value="PhnH-like"/>
    <property type="match status" value="1"/>
</dbReference>
<organism evidence="1 2">
    <name type="scientific">Paracoccus suum</name>
    <dbReference type="NCBI Taxonomy" id="2259340"/>
    <lineage>
        <taxon>Bacteria</taxon>
        <taxon>Pseudomonadati</taxon>
        <taxon>Pseudomonadota</taxon>
        <taxon>Alphaproteobacteria</taxon>
        <taxon>Rhodobacterales</taxon>
        <taxon>Paracoccaceae</taxon>
        <taxon>Paracoccus</taxon>
    </lineage>
</organism>
<dbReference type="NCBIfam" id="TIGR03292">
    <property type="entry name" value="PhnH_redo"/>
    <property type="match status" value="1"/>
</dbReference>
<proteinExistence type="predicted"/>
<dbReference type="Gene3D" id="3.40.50.11310">
    <property type="entry name" value="Bacterial phosphonate metabolism protein PhnH"/>
    <property type="match status" value="1"/>
</dbReference>
<protein>
    <submittedName>
        <fullName evidence="1">Phosphonate C-P lyase system protein PhnH</fullName>
    </submittedName>
</protein>
<dbReference type="Pfam" id="PF05845">
    <property type="entry name" value="PhnH"/>
    <property type="match status" value="1"/>
</dbReference>
<dbReference type="InterPro" id="IPR038058">
    <property type="entry name" value="PhnH-like_sp"/>
</dbReference>
<reference evidence="2" key="1">
    <citation type="submission" date="2018-07" db="EMBL/GenBank/DDBJ databases">
        <title>Genome sequencing of Paracoccus sp. SC2-6.</title>
        <authorList>
            <person name="Heo J."/>
            <person name="Kim S.-J."/>
            <person name="Kwon S.-W."/>
        </authorList>
    </citation>
    <scope>NUCLEOTIDE SEQUENCE [LARGE SCALE GENOMIC DNA]</scope>
    <source>
        <strain evidence="2">SC2-6</strain>
    </source>
</reference>
<dbReference type="GO" id="GO:0016829">
    <property type="term" value="F:lyase activity"/>
    <property type="evidence" value="ECO:0007669"/>
    <property type="project" value="UniProtKB-KW"/>
</dbReference>
<keyword evidence="1" id="KW-0456">Lyase</keyword>
<dbReference type="Proteomes" id="UP000252023">
    <property type="component" value="Chromosome"/>
</dbReference>
<dbReference type="KEGG" id="pars:DRW48_06995"/>
<dbReference type="InterPro" id="IPR008772">
    <property type="entry name" value="Phosphonate_metab_PhnH"/>
</dbReference>
<dbReference type="EMBL" id="CP030918">
    <property type="protein sequence ID" value="AXC49465.1"/>
    <property type="molecule type" value="Genomic_DNA"/>
</dbReference>
<name>A0A344PJB0_9RHOB</name>
<dbReference type="AlphaFoldDB" id="A0A344PJB0"/>
<keyword evidence="2" id="KW-1185">Reference proteome</keyword>
<sequence length="182" mass="19051">MQASALSETLLPDAEEARDNAAFDAILRALSLPGDIFELPEGGVMTAAQALIDRECRVYAPEHAAAVQATGARLSPVGTADHAIMQLTPVALVDVAQLSVGSELHPEGGATIIAPARLGAGERLRLTGPGIRQAQQIALDGIAPAFWSLRELACTYPLGFELILVDGARVLALPRSTRVEVP</sequence>
<dbReference type="RefSeq" id="WP_114075780.1">
    <property type="nucleotide sequence ID" value="NZ_CP030918.1"/>
</dbReference>
<evidence type="ECO:0000313" key="2">
    <source>
        <dbReference type="Proteomes" id="UP000252023"/>
    </source>
</evidence>